<dbReference type="AlphaFoldDB" id="A0A8J5W3T5"/>
<organism evidence="2 3">
    <name type="scientific">Zizania palustris</name>
    <name type="common">Northern wild rice</name>
    <dbReference type="NCBI Taxonomy" id="103762"/>
    <lineage>
        <taxon>Eukaryota</taxon>
        <taxon>Viridiplantae</taxon>
        <taxon>Streptophyta</taxon>
        <taxon>Embryophyta</taxon>
        <taxon>Tracheophyta</taxon>
        <taxon>Spermatophyta</taxon>
        <taxon>Magnoliopsida</taxon>
        <taxon>Liliopsida</taxon>
        <taxon>Poales</taxon>
        <taxon>Poaceae</taxon>
        <taxon>BOP clade</taxon>
        <taxon>Oryzoideae</taxon>
        <taxon>Oryzeae</taxon>
        <taxon>Zizaniinae</taxon>
        <taxon>Zizania</taxon>
    </lineage>
</organism>
<feature type="compositionally biased region" description="Gly residues" evidence="1">
    <location>
        <begin position="37"/>
        <end position="56"/>
    </location>
</feature>
<gene>
    <name evidence="2" type="ORF">GUJ93_ZPchr0006g45668</name>
</gene>
<dbReference type="Proteomes" id="UP000729402">
    <property type="component" value="Unassembled WGS sequence"/>
</dbReference>
<evidence type="ECO:0000256" key="1">
    <source>
        <dbReference type="SAM" id="MobiDB-lite"/>
    </source>
</evidence>
<evidence type="ECO:0000313" key="3">
    <source>
        <dbReference type="Proteomes" id="UP000729402"/>
    </source>
</evidence>
<sequence>MGTILPSYRQPRAIAGDARVTPTQPINFGGSSSATTGHGGGNGGLSLGGSSSGAGRGVWRRVNSATVTTGNRMQHVPRPPRALRAQRSVGRGQAHVSIPPFDNGDEEEEDDVEELASSGGHAVRLLNRAQWNYVNNACLLELCIEQRASGMYNGAQMTGEGYQAVVDGLLGRRGLVYSRG</sequence>
<feature type="compositionally biased region" description="Polar residues" evidence="1">
    <location>
        <begin position="63"/>
        <end position="72"/>
    </location>
</feature>
<accession>A0A8J5W3T5</accession>
<keyword evidence="3" id="KW-1185">Reference proteome</keyword>
<reference evidence="2" key="2">
    <citation type="submission" date="2021-02" db="EMBL/GenBank/DDBJ databases">
        <authorList>
            <person name="Kimball J.A."/>
            <person name="Haas M.W."/>
            <person name="Macchietto M."/>
            <person name="Kono T."/>
            <person name="Duquette J."/>
            <person name="Shao M."/>
        </authorList>
    </citation>
    <scope>NUCLEOTIDE SEQUENCE</scope>
    <source>
        <tissue evidence="2">Fresh leaf tissue</tissue>
    </source>
</reference>
<dbReference type="PANTHER" id="PTHR47069:SF12">
    <property type="entry name" value="OS01G0545800 PROTEIN"/>
    <property type="match status" value="1"/>
</dbReference>
<name>A0A8J5W3T5_ZIZPA</name>
<feature type="region of interest" description="Disordered" evidence="1">
    <location>
        <begin position="1"/>
        <end position="109"/>
    </location>
</feature>
<comment type="caution">
    <text evidence="2">The sequence shown here is derived from an EMBL/GenBank/DDBJ whole genome shotgun (WGS) entry which is preliminary data.</text>
</comment>
<dbReference type="PANTHER" id="PTHR47069">
    <property type="match status" value="1"/>
</dbReference>
<reference evidence="2" key="1">
    <citation type="journal article" date="2021" name="bioRxiv">
        <title>Whole Genome Assembly and Annotation of Northern Wild Rice, Zizania palustris L., Supports a Whole Genome Duplication in the Zizania Genus.</title>
        <authorList>
            <person name="Haas M."/>
            <person name="Kono T."/>
            <person name="Macchietto M."/>
            <person name="Millas R."/>
            <person name="McGilp L."/>
            <person name="Shao M."/>
            <person name="Duquette J."/>
            <person name="Hirsch C.N."/>
            <person name="Kimball J."/>
        </authorList>
    </citation>
    <scope>NUCLEOTIDE SEQUENCE</scope>
    <source>
        <tissue evidence="2">Fresh leaf tissue</tissue>
    </source>
</reference>
<protein>
    <submittedName>
        <fullName evidence="2">Uncharacterized protein</fullName>
    </submittedName>
</protein>
<evidence type="ECO:0000313" key="2">
    <source>
        <dbReference type="EMBL" id="KAG8076788.1"/>
    </source>
</evidence>
<dbReference type="OrthoDB" id="693912at2759"/>
<proteinExistence type="predicted"/>
<dbReference type="EMBL" id="JAAALK010000283">
    <property type="protein sequence ID" value="KAG8076788.1"/>
    <property type="molecule type" value="Genomic_DNA"/>
</dbReference>